<sequence length="103" mass="11538">MVDTQDTHITPLSYSSGKLSILLLNVYLPIDCARNKDEQMYLGKLVSLIDDALQCHICTAGDFNAKPSSEAFKDLEDVLREWDMIVADVSMMPSATFKHVNFP</sequence>
<dbReference type="AlphaFoldDB" id="A0A5B7ERP1"/>
<protein>
    <recommendedName>
        <fullName evidence="3">Endonuclease/exonuclease/phosphatase domain-containing protein</fullName>
    </recommendedName>
</protein>
<dbReference type="Proteomes" id="UP000324222">
    <property type="component" value="Unassembled WGS sequence"/>
</dbReference>
<accession>A0A5B7ERP1</accession>
<evidence type="ECO:0008006" key="3">
    <source>
        <dbReference type="Google" id="ProtNLM"/>
    </source>
</evidence>
<evidence type="ECO:0000313" key="1">
    <source>
        <dbReference type="EMBL" id="MPC35024.1"/>
    </source>
</evidence>
<gene>
    <name evidence="1" type="ORF">E2C01_028432</name>
</gene>
<dbReference type="SUPFAM" id="SSF56219">
    <property type="entry name" value="DNase I-like"/>
    <property type="match status" value="1"/>
</dbReference>
<keyword evidence="2" id="KW-1185">Reference proteome</keyword>
<organism evidence="1 2">
    <name type="scientific">Portunus trituberculatus</name>
    <name type="common">Swimming crab</name>
    <name type="synonym">Neptunus trituberculatus</name>
    <dbReference type="NCBI Taxonomy" id="210409"/>
    <lineage>
        <taxon>Eukaryota</taxon>
        <taxon>Metazoa</taxon>
        <taxon>Ecdysozoa</taxon>
        <taxon>Arthropoda</taxon>
        <taxon>Crustacea</taxon>
        <taxon>Multicrustacea</taxon>
        <taxon>Malacostraca</taxon>
        <taxon>Eumalacostraca</taxon>
        <taxon>Eucarida</taxon>
        <taxon>Decapoda</taxon>
        <taxon>Pleocyemata</taxon>
        <taxon>Brachyura</taxon>
        <taxon>Eubrachyura</taxon>
        <taxon>Portunoidea</taxon>
        <taxon>Portunidae</taxon>
        <taxon>Portuninae</taxon>
        <taxon>Portunus</taxon>
    </lineage>
</organism>
<evidence type="ECO:0000313" key="2">
    <source>
        <dbReference type="Proteomes" id="UP000324222"/>
    </source>
</evidence>
<reference evidence="1 2" key="1">
    <citation type="submission" date="2019-05" db="EMBL/GenBank/DDBJ databases">
        <title>Another draft genome of Portunus trituberculatus and its Hox gene families provides insights of decapod evolution.</title>
        <authorList>
            <person name="Jeong J.-H."/>
            <person name="Song I."/>
            <person name="Kim S."/>
            <person name="Choi T."/>
            <person name="Kim D."/>
            <person name="Ryu S."/>
            <person name="Kim W."/>
        </authorList>
    </citation>
    <scope>NUCLEOTIDE SEQUENCE [LARGE SCALE GENOMIC DNA]</scope>
    <source>
        <tissue evidence="1">Muscle</tissue>
    </source>
</reference>
<dbReference type="EMBL" id="VSRR010003180">
    <property type="protein sequence ID" value="MPC35024.1"/>
    <property type="molecule type" value="Genomic_DNA"/>
</dbReference>
<proteinExistence type="predicted"/>
<dbReference type="InterPro" id="IPR036691">
    <property type="entry name" value="Endo/exonu/phosph_ase_sf"/>
</dbReference>
<comment type="caution">
    <text evidence="1">The sequence shown here is derived from an EMBL/GenBank/DDBJ whole genome shotgun (WGS) entry which is preliminary data.</text>
</comment>
<dbReference type="Gene3D" id="3.60.10.10">
    <property type="entry name" value="Endonuclease/exonuclease/phosphatase"/>
    <property type="match status" value="1"/>
</dbReference>
<name>A0A5B7ERP1_PORTR</name>